<evidence type="ECO:0000313" key="5">
    <source>
        <dbReference type="Proteomes" id="UP000006310"/>
    </source>
</evidence>
<evidence type="ECO:0000256" key="1">
    <source>
        <dbReference type="SAM" id="MobiDB-lite"/>
    </source>
</evidence>
<evidence type="ECO:0000313" key="4">
    <source>
        <dbReference type="EMBL" id="CCK72925.1"/>
    </source>
</evidence>
<keyword evidence="2" id="KW-0812">Transmembrane</keyword>
<dbReference type="GO" id="GO:0006626">
    <property type="term" value="P:protein targeting to mitochondrion"/>
    <property type="evidence" value="ECO:0007669"/>
    <property type="project" value="TreeGrafter"/>
</dbReference>
<dbReference type="GO" id="GO:1990593">
    <property type="term" value="F:nascent polypeptide-associated complex binding"/>
    <property type="evidence" value="ECO:0007669"/>
    <property type="project" value="InterPro"/>
</dbReference>
<dbReference type="InterPro" id="IPR039454">
    <property type="entry name" value="OM14"/>
</dbReference>
<keyword evidence="5" id="KW-1185">Reference proteome</keyword>
<dbReference type="EMBL" id="HE978326">
    <property type="protein sequence ID" value="CCK72925.1"/>
    <property type="molecule type" value="Genomic_DNA"/>
</dbReference>
<dbReference type="HOGENOM" id="CLU_1816086_0_0_1"/>
<feature type="region of interest" description="Disordered" evidence="1">
    <location>
        <begin position="1"/>
        <end position="39"/>
    </location>
</feature>
<gene>
    <name evidence="4" type="primary">KNAG0M00720</name>
    <name evidence="4" type="ordered locus">KNAG_0M00720</name>
</gene>
<feature type="domain" description="Mitochondrial outer membrane protein OM14 C-terminal" evidence="3">
    <location>
        <begin position="81"/>
        <end position="140"/>
    </location>
</feature>
<feature type="transmembrane region" description="Helical" evidence="2">
    <location>
        <begin position="86"/>
        <end position="105"/>
    </location>
</feature>
<keyword evidence="2" id="KW-0472">Membrane</keyword>
<dbReference type="RefSeq" id="XP_022467169.1">
    <property type="nucleotide sequence ID" value="XM_022610922.1"/>
</dbReference>
<organism evidence="4 5">
    <name type="scientific">Huiozyma naganishii (strain ATCC MYA-139 / BCRC 22969 / CBS 8797 / KCTC 17520 / NBRC 10181 / NCYC 3082 / Yp74L-3)</name>
    <name type="common">Yeast</name>
    <name type="synonym">Kazachstania naganishii</name>
    <dbReference type="NCBI Taxonomy" id="1071383"/>
    <lineage>
        <taxon>Eukaryota</taxon>
        <taxon>Fungi</taxon>
        <taxon>Dikarya</taxon>
        <taxon>Ascomycota</taxon>
        <taxon>Saccharomycotina</taxon>
        <taxon>Saccharomycetes</taxon>
        <taxon>Saccharomycetales</taxon>
        <taxon>Saccharomycetaceae</taxon>
        <taxon>Huiozyma</taxon>
    </lineage>
</organism>
<dbReference type="OrthoDB" id="4034431at2759"/>
<dbReference type="GO" id="GO:0005741">
    <property type="term" value="C:mitochondrial outer membrane"/>
    <property type="evidence" value="ECO:0007669"/>
    <property type="project" value="InterPro"/>
</dbReference>
<dbReference type="GeneID" id="34528705"/>
<dbReference type="KEGG" id="kng:KNAG_0M00720"/>
<dbReference type="Pfam" id="PF17304">
    <property type="entry name" value="OM14_C"/>
    <property type="match status" value="1"/>
</dbReference>
<name>J7RDH0_HUIN7</name>
<dbReference type="STRING" id="1071383.J7RDH0"/>
<dbReference type="Proteomes" id="UP000006310">
    <property type="component" value="Chromosome 13"/>
</dbReference>
<dbReference type="PANTHER" id="PTHR38402">
    <property type="entry name" value="MITOCHONDRIAL OUTER MEMBRANE PROTEIN OM14"/>
    <property type="match status" value="1"/>
</dbReference>
<reference evidence="4 5" key="1">
    <citation type="journal article" date="2011" name="Proc. Natl. Acad. Sci. U.S.A.">
        <title>Evolutionary erosion of yeast sex chromosomes by mating-type switching accidents.</title>
        <authorList>
            <person name="Gordon J.L."/>
            <person name="Armisen D."/>
            <person name="Proux-Wera E."/>
            <person name="Oheigeartaigh S.S."/>
            <person name="Byrne K.P."/>
            <person name="Wolfe K.H."/>
        </authorList>
    </citation>
    <scope>NUCLEOTIDE SEQUENCE [LARGE SCALE GENOMIC DNA]</scope>
    <source>
        <strain evidence="5">ATCC MYA-139 / BCRC 22969 / CBS 8797 / CCRC 22969 / KCTC 17520 / NBRC 10181 / NCYC 3082</strain>
    </source>
</reference>
<protein>
    <recommendedName>
        <fullName evidence="3">Mitochondrial outer membrane protein OM14 C-terminal domain-containing protein</fullName>
    </recommendedName>
</protein>
<dbReference type="eggNOG" id="ENOG502S89U">
    <property type="taxonomic scope" value="Eukaryota"/>
</dbReference>
<evidence type="ECO:0000259" key="3">
    <source>
        <dbReference type="Pfam" id="PF17304"/>
    </source>
</evidence>
<reference evidence="5" key="2">
    <citation type="submission" date="2012-08" db="EMBL/GenBank/DDBJ databases">
        <title>Genome sequence of Kazachstania naganishii.</title>
        <authorList>
            <person name="Gordon J.L."/>
            <person name="Armisen D."/>
            <person name="Proux-Wera E."/>
            <person name="OhEigeartaigh S.S."/>
            <person name="Byrne K.P."/>
            <person name="Wolfe K.H."/>
        </authorList>
    </citation>
    <scope>NUCLEOTIDE SEQUENCE [LARGE SCALE GENOMIC DNA]</scope>
    <source>
        <strain evidence="5">ATCC MYA-139 / BCRC 22969 / CBS 8797 / CCRC 22969 / KCTC 17520 / NBRC 10181 / NCYC 3082</strain>
    </source>
</reference>
<sequence>MSESKDPINQTTRIEQPLGDSPVDIPSDQTPENGAGEKRCGSACPAVLCAVWDRTKQFAVASSKTVCHKTTGFAATVCTALKNPVVAVNTLLGVSLLSAVLVGYVKDKRFIQGKSPREIWGATAGAVALLTVDGLLSKKYSK</sequence>
<evidence type="ECO:0000256" key="2">
    <source>
        <dbReference type="SAM" id="Phobius"/>
    </source>
</evidence>
<keyword evidence="2" id="KW-1133">Transmembrane helix</keyword>
<dbReference type="OMA" id="PREIWGA"/>
<proteinExistence type="predicted"/>
<dbReference type="AlphaFoldDB" id="J7RDH0"/>
<accession>J7RDH0</accession>
<feature type="transmembrane region" description="Helical" evidence="2">
    <location>
        <begin position="117"/>
        <end position="136"/>
    </location>
</feature>
<dbReference type="InterPro" id="IPR039453">
    <property type="entry name" value="OM14_C"/>
</dbReference>
<dbReference type="PANTHER" id="PTHR38402:SF1">
    <property type="entry name" value="MITOCHONDRIAL OUTER MEMBRANE PROTEIN OM14"/>
    <property type="match status" value="1"/>
</dbReference>